<evidence type="ECO:0000313" key="2">
    <source>
        <dbReference type="EMBL" id="MFC7137002.1"/>
    </source>
</evidence>
<organism evidence="2 3">
    <name type="scientific">Halobaculum litoreum</name>
    <dbReference type="NCBI Taxonomy" id="3031998"/>
    <lineage>
        <taxon>Archaea</taxon>
        <taxon>Methanobacteriati</taxon>
        <taxon>Methanobacteriota</taxon>
        <taxon>Stenosarchaea group</taxon>
        <taxon>Halobacteria</taxon>
        <taxon>Halobacteriales</taxon>
        <taxon>Haloferacaceae</taxon>
        <taxon>Halobaculum</taxon>
    </lineage>
</organism>
<feature type="region of interest" description="Disordered" evidence="1">
    <location>
        <begin position="95"/>
        <end position="163"/>
    </location>
</feature>
<keyword evidence="3" id="KW-1185">Reference proteome</keyword>
<dbReference type="GeneID" id="81121112"/>
<protein>
    <recommendedName>
        <fullName evidence="4">STAS domain-containing protein</fullName>
    </recommendedName>
</protein>
<dbReference type="EMBL" id="JBHSZG010000001">
    <property type="protein sequence ID" value="MFC7137002.1"/>
    <property type="molecule type" value="Genomic_DNA"/>
</dbReference>
<name>A0ABD5XPC4_9EURY</name>
<comment type="caution">
    <text evidence="2">The sequence shown here is derived from an EMBL/GenBank/DDBJ whole genome shotgun (WGS) entry which is preliminary data.</text>
</comment>
<evidence type="ECO:0000313" key="3">
    <source>
        <dbReference type="Proteomes" id="UP001596368"/>
    </source>
</evidence>
<evidence type="ECO:0000256" key="1">
    <source>
        <dbReference type="SAM" id="MobiDB-lite"/>
    </source>
</evidence>
<dbReference type="RefSeq" id="WP_284013923.1">
    <property type="nucleotide sequence ID" value="NZ_CP126156.1"/>
</dbReference>
<sequence length="163" mass="17400">MSSTIEPEPTPSVDRSRDGTVLRVELVGEFGAADVVRTMARARHVAEGCDARFDVIVDVREFAAHGGALGALGEWETFLRMAGACTVVRVGEGRAVGGRPPRGHHGRRRGPARTVTPTIDDPGEGRRHAVAEPWRPCDTAAGARVSPLPSRPAPPLGRRISKE</sequence>
<dbReference type="Proteomes" id="UP001596368">
    <property type="component" value="Unassembled WGS sequence"/>
</dbReference>
<dbReference type="AlphaFoldDB" id="A0ABD5XPC4"/>
<proteinExistence type="predicted"/>
<reference evidence="2 3" key="1">
    <citation type="journal article" date="2019" name="Int. J. Syst. Evol. Microbiol.">
        <title>The Global Catalogue of Microorganisms (GCM) 10K type strain sequencing project: providing services to taxonomists for standard genome sequencing and annotation.</title>
        <authorList>
            <consortium name="The Broad Institute Genomics Platform"/>
            <consortium name="The Broad Institute Genome Sequencing Center for Infectious Disease"/>
            <person name="Wu L."/>
            <person name="Ma J."/>
        </authorList>
    </citation>
    <scope>NUCLEOTIDE SEQUENCE [LARGE SCALE GENOMIC DNA]</scope>
    <source>
        <strain evidence="2 3">DT92</strain>
    </source>
</reference>
<feature type="compositionally biased region" description="Basic residues" evidence="1">
    <location>
        <begin position="101"/>
        <end position="111"/>
    </location>
</feature>
<gene>
    <name evidence="2" type="ORF">ACFQRB_12105</name>
</gene>
<evidence type="ECO:0008006" key="4">
    <source>
        <dbReference type="Google" id="ProtNLM"/>
    </source>
</evidence>
<accession>A0ABD5XPC4</accession>